<evidence type="ECO:0000256" key="4">
    <source>
        <dbReference type="ARBA" id="ARBA00022588"/>
    </source>
</evidence>
<dbReference type="Gene3D" id="3.40.80.10">
    <property type="entry name" value="Peptidoglycan recognition protein-like"/>
    <property type="match status" value="1"/>
</dbReference>
<dbReference type="InterPro" id="IPR036505">
    <property type="entry name" value="Amidase/PGRP_sf"/>
</dbReference>
<dbReference type="SMART" id="SM00701">
    <property type="entry name" value="PGRP"/>
    <property type="match status" value="1"/>
</dbReference>
<sequence>MSGVKAALVICSILTIFNVGAELDCPEIITKEEWGGMPAKAVYYQTIPVRYVVIHHTATRKCNSQSNCSSKVASIQRRHMNDKEWHDIGYNFLIGGDGNIYEGIGWNKRGAHTSGFNDKSIGIAFIGNFNEEAPKKKSLNAAKALLSCGVSNGYLSESYRLIGARQVRKTSSPGSMLYDEIQEWDNWVPKII</sequence>
<dbReference type="Pfam" id="PF01510">
    <property type="entry name" value="Amidase_2"/>
    <property type="match status" value="1"/>
</dbReference>
<evidence type="ECO:0000256" key="10">
    <source>
        <dbReference type="SAM" id="SignalP"/>
    </source>
</evidence>
<feature type="disulfide bond" evidence="9">
    <location>
        <begin position="25"/>
        <end position="148"/>
    </location>
</feature>
<dbReference type="GO" id="GO:0009253">
    <property type="term" value="P:peptidoglycan catabolic process"/>
    <property type="evidence" value="ECO:0007669"/>
    <property type="project" value="InterPro"/>
</dbReference>
<feature type="domain" description="Peptidoglycan recognition protein family" evidence="12">
    <location>
        <begin position="26"/>
        <end position="168"/>
    </location>
</feature>
<dbReference type="EMBL" id="LR899013">
    <property type="protein sequence ID" value="CAD7090191.1"/>
    <property type="molecule type" value="Genomic_DNA"/>
</dbReference>
<keyword evidence="7 9" id="KW-1015">Disulfide bond</keyword>
<dbReference type="FunFam" id="3.40.80.10:FF:000001">
    <property type="entry name" value="Peptidoglycan recognition protein 1"/>
    <property type="match status" value="1"/>
</dbReference>
<dbReference type="GO" id="GO:0008745">
    <property type="term" value="F:N-acetylmuramoyl-L-alanine amidase activity"/>
    <property type="evidence" value="ECO:0007669"/>
    <property type="project" value="InterPro"/>
</dbReference>
<evidence type="ECO:0000256" key="3">
    <source>
        <dbReference type="ARBA" id="ARBA00022525"/>
    </source>
</evidence>
<organism evidence="13 14">
    <name type="scientific">Hermetia illucens</name>
    <name type="common">Black soldier fly</name>
    <dbReference type="NCBI Taxonomy" id="343691"/>
    <lineage>
        <taxon>Eukaryota</taxon>
        <taxon>Metazoa</taxon>
        <taxon>Ecdysozoa</taxon>
        <taxon>Arthropoda</taxon>
        <taxon>Hexapoda</taxon>
        <taxon>Insecta</taxon>
        <taxon>Pterygota</taxon>
        <taxon>Neoptera</taxon>
        <taxon>Endopterygota</taxon>
        <taxon>Diptera</taxon>
        <taxon>Brachycera</taxon>
        <taxon>Stratiomyomorpha</taxon>
        <taxon>Stratiomyidae</taxon>
        <taxon>Hermetiinae</taxon>
        <taxon>Hermetia</taxon>
    </lineage>
</organism>
<keyword evidence="3" id="KW-0964">Secreted</keyword>
<evidence type="ECO:0000259" key="11">
    <source>
        <dbReference type="SMART" id="SM00644"/>
    </source>
</evidence>
<feature type="domain" description="N-acetylmuramoyl-L-alanine amidase" evidence="11">
    <location>
        <begin position="37"/>
        <end position="174"/>
    </location>
</feature>
<evidence type="ECO:0000256" key="2">
    <source>
        <dbReference type="ARBA" id="ARBA00007553"/>
    </source>
</evidence>
<proteinExistence type="inferred from homology"/>
<keyword evidence="14" id="KW-1185">Reference proteome</keyword>
<comment type="similarity">
    <text evidence="2 8">Belongs to the N-acetylmuramoyl-L-alanine amidase 2 family.</text>
</comment>
<dbReference type="PANTHER" id="PTHR11022">
    <property type="entry name" value="PEPTIDOGLYCAN RECOGNITION PROTEIN"/>
    <property type="match status" value="1"/>
</dbReference>
<evidence type="ECO:0000256" key="1">
    <source>
        <dbReference type="ARBA" id="ARBA00004613"/>
    </source>
</evidence>
<evidence type="ECO:0000259" key="12">
    <source>
        <dbReference type="SMART" id="SM00701"/>
    </source>
</evidence>
<evidence type="ECO:0000256" key="6">
    <source>
        <dbReference type="ARBA" id="ARBA00022859"/>
    </source>
</evidence>
<feature type="signal peptide" evidence="10">
    <location>
        <begin position="1"/>
        <end position="21"/>
    </location>
</feature>
<dbReference type="OMA" id="HYLIGGN"/>
<reference evidence="13 14" key="1">
    <citation type="submission" date="2020-11" db="EMBL/GenBank/DDBJ databases">
        <authorList>
            <person name="Wallbank WR R."/>
            <person name="Pardo Diaz C."/>
            <person name="Kozak K."/>
            <person name="Martin S."/>
            <person name="Jiggins C."/>
            <person name="Moest M."/>
            <person name="Warren A I."/>
            <person name="Generalovic N T."/>
            <person name="Byers J.R.P. K."/>
            <person name="Montejo-Kovacevich G."/>
            <person name="Yen C E."/>
        </authorList>
    </citation>
    <scope>NUCLEOTIDE SEQUENCE [LARGE SCALE GENOMIC DNA]</scope>
</reference>
<name>A0A7R8V146_HERIL</name>
<evidence type="ECO:0000256" key="9">
    <source>
        <dbReference type="PIRSR" id="PIRSR037945-1"/>
    </source>
</evidence>
<dbReference type="AlphaFoldDB" id="A0A7R8V146"/>
<evidence type="ECO:0000313" key="14">
    <source>
        <dbReference type="Proteomes" id="UP000594454"/>
    </source>
</evidence>
<dbReference type="InterPro" id="IPR002502">
    <property type="entry name" value="Amidase_domain"/>
</dbReference>
<accession>A0A7R8V146</accession>
<dbReference type="SMART" id="SM00644">
    <property type="entry name" value="Ami_2"/>
    <property type="match status" value="1"/>
</dbReference>
<gene>
    <name evidence="13" type="ORF">HERILL_LOCUS12688</name>
</gene>
<keyword evidence="4 8" id="KW-0399">Innate immunity</keyword>
<feature type="disulfide bond" evidence="9">
    <location>
        <begin position="62"/>
        <end position="68"/>
    </location>
</feature>
<dbReference type="CDD" id="cd06583">
    <property type="entry name" value="PGRP"/>
    <property type="match status" value="1"/>
</dbReference>
<dbReference type="PANTHER" id="PTHR11022:SF74">
    <property type="entry name" value="PEPTIDOGLYCAN-RECOGNITION PROTEIN SA"/>
    <property type="match status" value="1"/>
</dbReference>
<dbReference type="GO" id="GO:0042834">
    <property type="term" value="F:peptidoglycan binding"/>
    <property type="evidence" value="ECO:0007669"/>
    <property type="project" value="InterPro"/>
</dbReference>
<evidence type="ECO:0000256" key="7">
    <source>
        <dbReference type="ARBA" id="ARBA00023157"/>
    </source>
</evidence>
<dbReference type="Proteomes" id="UP000594454">
    <property type="component" value="Chromosome 5"/>
</dbReference>
<dbReference type="PIRSF" id="PIRSF037945">
    <property type="entry name" value="PGRPs"/>
    <property type="match status" value="1"/>
</dbReference>
<dbReference type="InterPro" id="IPR006619">
    <property type="entry name" value="PGRP_domain_met/bac"/>
</dbReference>
<dbReference type="GO" id="GO:0045087">
    <property type="term" value="P:innate immune response"/>
    <property type="evidence" value="ECO:0007669"/>
    <property type="project" value="UniProtKB-KW"/>
</dbReference>
<dbReference type="GO" id="GO:0008270">
    <property type="term" value="F:zinc ion binding"/>
    <property type="evidence" value="ECO:0007669"/>
    <property type="project" value="InterPro"/>
</dbReference>
<dbReference type="InterPro" id="IPR015510">
    <property type="entry name" value="PGRP"/>
</dbReference>
<feature type="chain" id="PRO_5031078384" description="Peptidoglycan-recognition protein" evidence="10">
    <location>
        <begin position="22"/>
        <end position="192"/>
    </location>
</feature>
<comment type="subcellular location">
    <subcellularLocation>
        <location evidence="1">Secreted</location>
    </subcellularLocation>
</comment>
<dbReference type="FunCoup" id="A0A7R8V146">
    <property type="interactions" value="138"/>
</dbReference>
<dbReference type="OrthoDB" id="10001926at2759"/>
<evidence type="ECO:0000256" key="8">
    <source>
        <dbReference type="PIRNR" id="PIRNR037945"/>
    </source>
</evidence>
<evidence type="ECO:0000313" key="13">
    <source>
        <dbReference type="EMBL" id="CAD7090191.1"/>
    </source>
</evidence>
<dbReference type="InParanoid" id="A0A7R8V146"/>
<evidence type="ECO:0000256" key="5">
    <source>
        <dbReference type="ARBA" id="ARBA00022729"/>
    </source>
</evidence>
<dbReference type="InterPro" id="IPR017331">
    <property type="entry name" value="Peptidoglycan_recognition"/>
</dbReference>
<keyword evidence="6 8" id="KW-0391">Immunity</keyword>
<dbReference type="SUPFAM" id="SSF55846">
    <property type="entry name" value="N-acetylmuramoyl-L-alanine amidase-like"/>
    <property type="match status" value="1"/>
</dbReference>
<protein>
    <recommendedName>
        <fullName evidence="8">Peptidoglycan-recognition protein</fullName>
    </recommendedName>
</protein>
<keyword evidence="5 10" id="KW-0732">Signal</keyword>
<dbReference type="GO" id="GO:0005576">
    <property type="term" value="C:extracellular region"/>
    <property type="evidence" value="ECO:0007669"/>
    <property type="project" value="UniProtKB-SubCell"/>
</dbReference>